<name>A0A0C9SM23_PAXIN</name>
<dbReference type="AlphaFoldDB" id="A0A0C9SM23"/>
<keyword evidence="3" id="KW-1185">Reference proteome</keyword>
<dbReference type="HOGENOM" id="CLU_2638744_0_0_1"/>
<accession>A0A0C9SM23</accession>
<evidence type="ECO:0000256" key="1">
    <source>
        <dbReference type="SAM" id="MobiDB-lite"/>
    </source>
</evidence>
<dbReference type="Proteomes" id="UP000053647">
    <property type="component" value="Unassembled WGS sequence"/>
</dbReference>
<reference evidence="2 3" key="1">
    <citation type="submission" date="2014-06" db="EMBL/GenBank/DDBJ databases">
        <authorList>
            <consortium name="DOE Joint Genome Institute"/>
            <person name="Kuo A."/>
            <person name="Kohler A."/>
            <person name="Nagy L.G."/>
            <person name="Floudas D."/>
            <person name="Copeland A."/>
            <person name="Barry K.W."/>
            <person name="Cichocki N."/>
            <person name="Veneault-Fourrey C."/>
            <person name="LaButti K."/>
            <person name="Lindquist E.A."/>
            <person name="Lipzen A."/>
            <person name="Lundell T."/>
            <person name="Morin E."/>
            <person name="Murat C."/>
            <person name="Sun H."/>
            <person name="Tunlid A."/>
            <person name="Henrissat B."/>
            <person name="Grigoriev I.V."/>
            <person name="Hibbett D.S."/>
            <person name="Martin F."/>
            <person name="Nordberg H.P."/>
            <person name="Cantor M.N."/>
            <person name="Hua S.X."/>
        </authorList>
    </citation>
    <scope>NUCLEOTIDE SEQUENCE [LARGE SCALE GENOMIC DNA]</scope>
    <source>
        <strain evidence="2 3">ATCC 200175</strain>
    </source>
</reference>
<organism evidence="2 3">
    <name type="scientific">Paxillus involutus ATCC 200175</name>
    <dbReference type="NCBI Taxonomy" id="664439"/>
    <lineage>
        <taxon>Eukaryota</taxon>
        <taxon>Fungi</taxon>
        <taxon>Dikarya</taxon>
        <taxon>Basidiomycota</taxon>
        <taxon>Agaricomycotina</taxon>
        <taxon>Agaricomycetes</taxon>
        <taxon>Agaricomycetidae</taxon>
        <taxon>Boletales</taxon>
        <taxon>Paxilineae</taxon>
        <taxon>Paxillaceae</taxon>
        <taxon>Paxillus</taxon>
    </lineage>
</organism>
<dbReference type="EMBL" id="KN820990">
    <property type="protein sequence ID" value="KIJ05424.1"/>
    <property type="molecule type" value="Genomic_DNA"/>
</dbReference>
<reference evidence="3" key="2">
    <citation type="submission" date="2015-01" db="EMBL/GenBank/DDBJ databases">
        <title>Evolutionary Origins and Diversification of the Mycorrhizal Mutualists.</title>
        <authorList>
            <consortium name="DOE Joint Genome Institute"/>
            <consortium name="Mycorrhizal Genomics Consortium"/>
            <person name="Kohler A."/>
            <person name="Kuo A."/>
            <person name="Nagy L.G."/>
            <person name="Floudas D."/>
            <person name="Copeland A."/>
            <person name="Barry K.W."/>
            <person name="Cichocki N."/>
            <person name="Veneault-Fourrey C."/>
            <person name="LaButti K."/>
            <person name="Lindquist E.A."/>
            <person name="Lipzen A."/>
            <person name="Lundell T."/>
            <person name="Morin E."/>
            <person name="Murat C."/>
            <person name="Riley R."/>
            <person name="Ohm R."/>
            <person name="Sun H."/>
            <person name="Tunlid A."/>
            <person name="Henrissat B."/>
            <person name="Grigoriev I.V."/>
            <person name="Hibbett D.S."/>
            <person name="Martin F."/>
        </authorList>
    </citation>
    <scope>NUCLEOTIDE SEQUENCE [LARGE SCALE GENOMIC DNA]</scope>
    <source>
        <strain evidence="3">ATCC 200175</strain>
    </source>
</reference>
<gene>
    <name evidence="2" type="ORF">PAXINDRAFT_21318</name>
</gene>
<protein>
    <submittedName>
        <fullName evidence="2">Uncharacterized protein</fullName>
    </submittedName>
</protein>
<sequence>MVPQAECEERGALGRQQEADAEECHAKGEPPRPNLKGPRERDALPIAPNNGAHFKDIAGIGCWADRQSKGGLSEDDE</sequence>
<feature type="region of interest" description="Disordered" evidence="1">
    <location>
        <begin position="1"/>
        <end position="53"/>
    </location>
</feature>
<dbReference type="OrthoDB" id="2698991at2759"/>
<proteinExistence type="predicted"/>
<evidence type="ECO:0000313" key="2">
    <source>
        <dbReference type="EMBL" id="KIJ05424.1"/>
    </source>
</evidence>
<evidence type="ECO:0000313" key="3">
    <source>
        <dbReference type="Proteomes" id="UP000053647"/>
    </source>
</evidence>